<dbReference type="InterPro" id="IPR036873">
    <property type="entry name" value="Rhodanese-like_dom_sf"/>
</dbReference>
<feature type="chain" id="PRO_5029640714" description="Rhodanese domain-containing protein" evidence="1">
    <location>
        <begin position="23"/>
        <end position="139"/>
    </location>
</feature>
<proteinExistence type="predicted"/>
<dbReference type="RefSeq" id="WP_174406427.1">
    <property type="nucleotide sequence ID" value="NZ_BLVO01000016.1"/>
</dbReference>
<accession>A0A7J0BM58</accession>
<keyword evidence="4" id="KW-1185">Reference proteome</keyword>
<sequence length="139" mass="15384">MYRKILLLVAACVLVLAGNAFAGSYNYISPEQMKTNLEQKTPMHIMDIQVEDGYAKHHLPGAMKSCAYPVKSAEDKAKLDAFMADITKDEAPVVIICPRGKGGAERTYEHLKEKGISESRLLILEGGQEGWPYPESLDK</sequence>
<evidence type="ECO:0000259" key="2">
    <source>
        <dbReference type="PROSITE" id="PS50206"/>
    </source>
</evidence>
<dbReference type="EMBL" id="BLVO01000016">
    <property type="protein sequence ID" value="GFM34766.1"/>
    <property type="molecule type" value="Genomic_DNA"/>
</dbReference>
<dbReference type="InterPro" id="IPR001763">
    <property type="entry name" value="Rhodanese-like_dom"/>
</dbReference>
<evidence type="ECO:0000313" key="4">
    <source>
        <dbReference type="Proteomes" id="UP000503840"/>
    </source>
</evidence>
<gene>
    <name evidence="3" type="ORF">DSM101010T_31310</name>
</gene>
<dbReference type="PROSITE" id="PS50206">
    <property type="entry name" value="RHODANESE_3"/>
    <property type="match status" value="1"/>
</dbReference>
<dbReference type="SUPFAM" id="SSF52821">
    <property type="entry name" value="Rhodanese/Cell cycle control phosphatase"/>
    <property type="match status" value="1"/>
</dbReference>
<comment type="caution">
    <text evidence="3">The sequence shown here is derived from an EMBL/GenBank/DDBJ whole genome shotgun (WGS) entry which is preliminary data.</text>
</comment>
<evidence type="ECO:0000256" key="1">
    <source>
        <dbReference type="SAM" id="SignalP"/>
    </source>
</evidence>
<name>A0A7J0BM58_9BACT</name>
<dbReference type="Pfam" id="PF00581">
    <property type="entry name" value="Rhodanese"/>
    <property type="match status" value="1"/>
</dbReference>
<dbReference type="AlphaFoldDB" id="A0A7J0BM58"/>
<feature type="signal peptide" evidence="1">
    <location>
        <begin position="1"/>
        <end position="22"/>
    </location>
</feature>
<protein>
    <recommendedName>
        <fullName evidence="2">Rhodanese domain-containing protein</fullName>
    </recommendedName>
</protein>
<feature type="domain" description="Rhodanese" evidence="2">
    <location>
        <begin position="44"/>
        <end position="137"/>
    </location>
</feature>
<keyword evidence="1" id="KW-0732">Signal</keyword>
<dbReference type="Proteomes" id="UP000503840">
    <property type="component" value="Unassembled WGS sequence"/>
</dbReference>
<reference evidence="3 4" key="1">
    <citation type="submission" date="2020-05" db="EMBL/GenBank/DDBJ databases">
        <title>Draft genome sequence of Desulfovibrio sp. strain HN2T.</title>
        <authorList>
            <person name="Ueno A."/>
            <person name="Tamazawa S."/>
            <person name="Tamamura S."/>
            <person name="Murakami T."/>
            <person name="Kiyama T."/>
            <person name="Inomata H."/>
            <person name="Amano Y."/>
            <person name="Miyakawa K."/>
            <person name="Tamaki H."/>
            <person name="Naganuma T."/>
            <person name="Kaneko K."/>
        </authorList>
    </citation>
    <scope>NUCLEOTIDE SEQUENCE [LARGE SCALE GENOMIC DNA]</scope>
    <source>
        <strain evidence="3 4">HN2</strain>
    </source>
</reference>
<dbReference type="Gene3D" id="3.40.250.10">
    <property type="entry name" value="Rhodanese-like domain"/>
    <property type="match status" value="1"/>
</dbReference>
<evidence type="ECO:0000313" key="3">
    <source>
        <dbReference type="EMBL" id="GFM34766.1"/>
    </source>
</evidence>
<organism evidence="3 4">
    <name type="scientific">Desulfovibrio subterraneus</name>
    <dbReference type="NCBI Taxonomy" id="2718620"/>
    <lineage>
        <taxon>Bacteria</taxon>
        <taxon>Pseudomonadati</taxon>
        <taxon>Thermodesulfobacteriota</taxon>
        <taxon>Desulfovibrionia</taxon>
        <taxon>Desulfovibrionales</taxon>
        <taxon>Desulfovibrionaceae</taxon>
        <taxon>Desulfovibrio</taxon>
    </lineage>
</organism>